<keyword evidence="3" id="KW-0862">Zinc</keyword>
<feature type="region of interest" description="Disordered" evidence="5">
    <location>
        <begin position="1"/>
        <end position="77"/>
    </location>
</feature>
<accession>A0A1I0XHD4</accession>
<evidence type="ECO:0000256" key="5">
    <source>
        <dbReference type="SAM" id="MobiDB-lite"/>
    </source>
</evidence>
<dbReference type="PANTHER" id="PTHR33823">
    <property type="entry name" value="RNA POLYMERASE-BINDING TRANSCRIPTION FACTOR DKSA-RELATED"/>
    <property type="match status" value="1"/>
</dbReference>
<feature type="compositionally biased region" description="Basic and acidic residues" evidence="5">
    <location>
        <begin position="32"/>
        <end position="42"/>
    </location>
</feature>
<dbReference type="Proteomes" id="UP000199012">
    <property type="component" value="Unassembled WGS sequence"/>
</dbReference>
<sequence length="143" mass="15095">MTAPDPGDGGRGRNADADADAPGPAEALLLLDAREQELRTRAEQAGAELDEVRHARTATTADDEHDPEGSTLSQDWSRAVGLREAALAGLREVEEARRRVDTGTWGRCVRCGGPVGAGRLRARPTAALCVTCAARSARDPLRG</sequence>
<dbReference type="STRING" id="988821.SAMN05421867_1051"/>
<feature type="compositionally biased region" description="Low complexity" evidence="5">
    <location>
        <begin position="20"/>
        <end position="31"/>
    </location>
</feature>
<dbReference type="OrthoDB" id="1121111at2"/>
<proteinExistence type="predicted"/>
<evidence type="ECO:0000259" key="6">
    <source>
        <dbReference type="Pfam" id="PF01258"/>
    </source>
</evidence>
<reference evidence="7 8" key="1">
    <citation type="submission" date="2016-10" db="EMBL/GenBank/DDBJ databases">
        <authorList>
            <person name="de Groot N.N."/>
        </authorList>
    </citation>
    <scope>NUCLEOTIDE SEQUENCE [LARGE SCALE GENOMIC DNA]</scope>
    <source>
        <strain evidence="7 8">CGMCC 4.6945</strain>
    </source>
</reference>
<dbReference type="GO" id="GO:0008270">
    <property type="term" value="F:zinc ion binding"/>
    <property type="evidence" value="ECO:0007669"/>
    <property type="project" value="UniProtKB-KW"/>
</dbReference>
<dbReference type="Gene3D" id="1.20.120.910">
    <property type="entry name" value="DksA, coiled-coil domain"/>
    <property type="match status" value="1"/>
</dbReference>
<evidence type="ECO:0000256" key="1">
    <source>
        <dbReference type="ARBA" id="ARBA00022723"/>
    </source>
</evidence>
<dbReference type="Pfam" id="PF01258">
    <property type="entry name" value="zf-dskA_traR"/>
    <property type="match status" value="1"/>
</dbReference>
<protein>
    <submittedName>
        <fullName evidence="7">RNA polymerase-binding transcription factor DksA</fullName>
    </submittedName>
</protein>
<gene>
    <name evidence="7" type="ORF">SAMN05421867_1051</name>
</gene>
<name>A0A1I0XHD4_9CELL</name>
<keyword evidence="8" id="KW-1185">Reference proteome</keyword>
<evidence type="ECO:0000256" key="2">
    <source>
        <dbReference type="ARBA" id="ARBA00022771"/>
    </source>
</evidence>
<keyword evidence="2" id="KW-0863">Zinc-finger</keyword>
<organism evidence="7 8">
    <name type="scientific">Cellulomonas marina</name>
    <dbReference type="NCBI Taxonomy" id="988821"/>
    <lineage>
        <taxon>Bacteria</taxon>
        <taxon>Bacillati</taxon>
        <taxon>Actinomycetota</taxon>
        <taxon>Actinomycetes</taxon>
        <taxon>Micrococcales</taxon>
        <taxon>Cellulomonadaceae</taxon>
        <taxon>Cellulomonas</taxon>
    </lineage>
</organism>
<dbReference type="SUPFAM" id="SSF57716">
    <property type="entry name" value="Glucocorticoid receptor-like (DNA-binding domain)"/>
    <property type="match status" value="1"/>
</dbReference>
<dbReference type="InterPro" id="IPR000962">
    <property type="entry name" value="Znf_DskA_TraR"/>
</dbReference>
<keyword evidence="1" id="KW-0479">Metal-binding</keyword>
<dbReference type="PROSITE" id="PS51128">
    <property type="entry name" value="ZF_DKSA_2"/>
    <property type="match status" value="1"/>
</dbReference>
<dbReference type="EMBL" id="FOKA01000005">
    <property type="protein sequence ID" value="SFA99363.1"/>
    <property type="molecule type" value="Genomic_DNA"/>
</dbReference>
<feature type="domain" description="Zinc finger DksA/TraR C4-type" evidence="6">
    <location>
        <begin position="104"/>
        <end position="136"/>
    </location>
</feature>
<evidence type="ECO:0000256" key="4">
    <source>
        <dbReference type="PROSITE-ProRule" id="PRU00510"/>
    </source>
</evidence>
<evidence type="ECO:0000313" key="7">
    <source>
        <dbReference type="EMBL" id="SFA99363.1"/>
    </source>
</evidence>
<evidence type="ECO:0000313" key="8">
    <source>
        <dbReference type="Proteomes" id="UP000199012"/>
    </source>
</evidence>
<evidence type="ECO:0000256" key="3">
    <source>
        <dbReference type="ARBA" id="ARBA00022833"/>
    </source>
</evidence>
<dbReference type="PANTHER" id="PTHR33823:SF2">
    <property type="entry name" value="RNA POLYMERASE-BINDING TRANSCRIPTION FACTOR DKSA"/>
    <property type="match status" value="1"/>
</dbReference>
<dbReference type="RefSeq" id="WP_090031703.1">
    <property type="nucleotide sequence ID" value="NZ_BONM01000022.1"/>
</dbReference>
<feature type="zinc finger region" description="dksA C4-type" evidence="4">
    <location>
        <begin position="108"/>
        <end position="132"/>
    </location>
</feature>
<dbReference type="AlphaFoldDB" id="A0A1I0XHD4"/>